<reference evidence="2" key="1">
    <citation type="journal article" date="2020" name="Cell">
        <title>Large-Scale Comparative Analyses of Tick Genomes Elucidate Their Genetic Diversity and Vector Capacities.</title>
        <authorList>
            <consortium name="Tick Genome and Microbiome Consortium (TIGMIC)"/>
            <person name="Jia N."/>
            <person name="Wang J."/>
            <person name="Shi W."/>
            <person name="Du L."/>
            <person name="Sun Y."/>
            <person name="Zhan W."/>
            <person name="Jiang J.F."/>
            <person name="Wang Q."/>
            <person name="Zhang B."/>
            <person name="Ji P."/>
            <person name="Bell-Sakyi L."/>
            <person name="Cui X.M."/>
            <person name="Yuan T.T."/>
            <person name="Jiang B.G."/>
            <person name="Yang W.F."/>
            <person name="Lam T.T."/>
            <person name="Chang Q.C."/>
            <person name="Ding S.J."/>
            <person name="Wang X.J."/>
            <person name="Zhu J.G."/>
            <person name="Ruan X.D."/>
            <person name="Zhao L."/>
            <person name="Wei J.T."/>
            <person name="Ye R.Z."/>
            <person name="Que T.C."/>
            <person name="Du C.H."/>
            <person name="Zhou Y.H."/>
            <person name="Cheng J.X."/>
            <person name="Dai P.F."/>
            <person name="Guo W.B."/>
            <person name="Han X.H."/>
            <person name="Huang E.J."/>
            <person name="Li L.F."/>
            <person name="Wei W."/>
            <person name="Gao Y.C."/>
            <person name="Liu J.Z."/>
            <person name="Shao H.Z."/>
            <person name="Wang X."/>
            <person name="Wang C.C."/>
            <person name="Yang T.C."/>
            <person name="Huo Q.B."/>
            <person name="Li W."/>
            <person name="Chen H.Y."/>
            <person name="Chen S.E."/>
            <person name="Zhou L.G."/>
            <person name="Ni X.B."/>
            <person name="Tian J.H."/>
            <person name="Sheng Y."/>
            <person name="Liu T."/>
            <person name="Pan Y.S."/>
            <person name="Xia L.Y."/>
            <person name="Li J."/>
            <person name="Zhao F."/>
            <person name="Cao W.C."/>
        </authorList>
    </citation>
    <scope>NUCLEOTIDE SEQUENCE</scope>
    <source>
        <strain evidence="2">Rmic-2018</strain>
    </source>
</reference>
<reference evidence="2" key="2">
    <citation type="submission" date="2021-09" db="EMBL/GenBank/DDBJ databases">
        <authorList>
            <person name="Jia N."/>
            <person name="Wang J."/>
            <person name="Shi W."/>
            <person name="Du L."/>
            <person name="Sun Y."/>
            <person name="Zhan W."/>
            <person name="Jiang J."/>
            <person name="Wang Q."/>
            <person name="Zhang B."/>
            <person name="Ji P."/>
            <person name="Sakyi L.B."/>
            <person name="Cui X."/>
            <person name="Yuan T."/>
            <person name="Jiang B."/>
            <person name="Yang W."/>
            <person name="Lam T.T.-Y."/>
            <person name="Chang Q."/>
            <person name="Ding S."/>
            <person name="Wang X."/>
            <person name="Zhu J."/>
            <person name="Ruan X."/>
            <person name="Zhao L."/>
            <person name="Wei J."/>
            <person name="Que T."/>
            <person name="Du C."/>
            <person name="Cheng J."/>
            <person name="Dai P."/>
            <person name="Han X."/>
            <person name="Huang E."/>
            <person name="Gao Y."/>
            <person name="Liu J."/>
            <person name="Shao H."/>
            <person name="Ye R."/>
            <person name="Li L."/>
            <person name="Wei W."/>
            <person name="Wang X."/>
            <person name="Wang C."/>
            <person name="Huo Q."/>
            <person name="Li W."/>
            <person name="Guo W."/>
            <person name="Chen H."/>
            <person name="Chen S."/>
            <person name="Zhou L."/>
            <person name="Zhou L."/>
            <person name="Ni X."/>
            <person name="Tian J."/>
            <person name="Zhou Y."/>
            <person name="Sheng Y."/>
            <person name="Liu T."/>
            <person name="Pan Y."/>
            <person name="Xia L."/>
            <person name="Li J."/>
            <person name="Zhao F."/>
            <person name="Cao W."/>
        </authorList>
    </citation>
    <scope>NUCLEOTIDE SEQUENCE</scope>
    <source>
        <strain evidence="2">Rmic-2018</strain>
        <tissue evidence="2">Larvae</tissue>
    </source>
</reference>
<proteinExistence type="predicted"/>
<dbReference type="VEuPathDB" id="VectorBase:LOC119177959"/>
<dbReference type="Pfam" id="PF10551">
    <property type="entry name" value="MULE"/>
    <property type="match status" value="1"/>
</dbReference>
<organism evidence="2 3">
    <name type="scientific">Rhipicephalus microplus</name>
    <name type="common">Cattle tick</name>
    <name type="synonym">Boophilus microplus</name>
    <dbReference type="NCBI Taxonomy" id="6941"/>
    <lineage>
        <taxon>Eukaryota</taxon>
        <taxon>Metazoa</taxon>
        <taxon>Ecdysozoa</taxon>
        <taxon>Arthropoda</taxon>
        <taxon>Chelicerata</taxon>
        <taxon>Arachnida</taxon>
        <taxon>Acari</taxon>
        <taxon>Parasitiformes</taxon>
        <taxon>Ixodida</taxon>
        <taxon>Ixodoidea</taxon>
        <taxon>Ixodidae</taxon>
        <taxon>Rhipicephalinae</taxon>
        <taxon>Rhipicephalus</taxon>
        <taxon>Boophilus</taxon>
    </lineage>
</organism>
<evidence type="ECO:0000313" key="3">
    <source>
        <dbReference type="Proteomes" id="UP000821866"/>
    </source>
</evidence>
<dbReference type="InterPro" id="IPR018289">
    <property type="entry name" value="MULE_transposase_dom"/>
</dbReference>
<gene>
    <name evidence="2" type="ORF">HPB51_003372</name>
</gene>
<dbReference type="EMBL" id="JABSTU010000011">
    <property type="protein sequence ID" value="KAH8008725.1"/>
    <property type="molecule type" value="Genomic_DNA"/>
</dbReference>
<comment type="caution">
    <text evidence="2">The sequence shown here is derived from an EMBL/GenBank/DDBJ whole genome shotgun (WGS) entry which is preliminary data.</text>
</comment>
<name>A0A9J6D3U9_RHIMP</name>
<dbReference type="PANTHER" id="PTHR35385:SF2">
    <property type="entry name" value="PROTEIN B, PUTATIVE-RELATED"/>
    <property type="match status" value="1"/>
</dbReference>
<keyword evidence="3" id="KW-1185">Reference proteome</keyword>
<protein>
    <recommendedName>
        <fullName evidence="1">MULE transposase domain-containing protein</fullName>
    </recommendedName>
</protein>
<sequence length="246" mass="26736">MRHHEAVLGSQPDGPLLLANGSMNPLKRTVYWWHEEWRVDKYGPPGNPICGKAAEGSHICSCCAPRGSSHAQDVIFVDSTSSCDTEGNTATVLLTATKAGAVPVAVVLHSSQTRDCYRAASQLLKEKYPTCFGNNQAPAAFMSDNSRPEKDALRDVWPSSKQLLFIFHVLQAEWCWLMSAPSLGKEDRRNLITSFQKRNGLSATLPGFRGDRLCARALRALATFGVIVALADWAGPTSPPVAGCLR</sequence>
<evidence type="ECO:0000259" key="1">
    <source>
        <dbReference type="Pfam" id="PF10551"/>
    </source>
</evidence>
<feature type="domain" description="MULE transposase" evidence="1">
    <location>
        <begin position="86"/>
        <end position="171"/>
    </location>
</feature>
<dbReference type="PANTHER" id="PTHR35385">
    <property type="entry name" value="PROTEIN B, PUTATIVE-RELATED-RELATED"/>
    <property type="match status" value="1"/>
</dbReference>
<accession>A0A9J6D3U9</accession>
<evidence type="ECO:0000313" key="2">
    <source>
        <dbReference type="EMBL" id="KAH8008725.1"/>
    </source>
</evidence>
<dbReference type="AlphaFoldDB" id="A0A9J6D3U9"/>
<dbReference type="Proteomes" id="UP000821866">
    <property type="component" value="Chromosome 9"/>
</dbReference>